<proteinExistence type="predicted"/>
<reference evidence="1 2" key="1">
    <citation type="submission" date="2016-10" db="EMBL/GenBank/DDBJ databases">
        <authorList>
            <person name="de Groot N.N."/>
        </authorList>
    </citation>
    <scope>NUCLEOTIDE SEQUENCE [LARGE SCALE GENOMIC DNA]</scope>
    <source>
        <strain evidence="2">P4B,CCM 7963,CECT 7998,DSM 25260,IBRC-M 10614,KCTC 13821</strain>
    </source>
</reference>
<dbReference type="AlphaFoldDB" id="A0A1G8R2T5"/>
<dbReference type="Pfam" id="PF10670">
    <property type="entry name" value="DUF4198"/>
    <property type="match status" value="1"/>
</dbReference>
<evidence type="ECO:0000313" key="2">
    <source>
        <dbReference type="Proteomes" id="UP000199017"/>
    </source>
</evidence>
<dbReference type="EMBL" id="FNDU01000024">
    <property type="protein sequence ID" value="SDJ11251.1"/>
    <property type="molecule type" value="Genomic_DNA"/>
</dbReference>
<accession>A0A1G8R2T5</accession>
<organism evidence="1 2">
    <name type="scientific">Alteribacillus bidgolensis</name>
    <dbReference type="NCBI Taxonomy" id="930129"/>
    <lineage>
        <taxon>Bacteria</taxon>
        <taxon>Bacillati</taxon>
        <taxon>Bacillota</taxon>
        <taxon>Bacilli</taxon>
        <taxon>Bacillales</taxon>
        <taxon>Bacillaceae</taxon>
        <taxon>Alteribacillus</taxon>
    </lineage>
</organism>
<gene>
    <name evidence="1" type="ORF">SAMN05216352_12416</name>
</gene>
<evidence type="ECO:0000313" key="1">
    <source>
        <dbReference type="EMBL" id="SDJ11251.1"/>
    </source>
</evidence>
<dbReference type="InterPro" id="IPR019613">
    <property type="entry name" value="DUF4198"/>
</dbReference>
<name>A0A1G8R2T5_9BACI</name>
<sequence length="146" mass="16298">MGEEIDITDRFFYIGETTEVDEERIGVNNYYAGSFQTEDQGAYIVATEGIFTYGDEEEGTFRSAKSFVGASKTPTVKKSKKMKGFDKQVTPERAELIPLFNPTSVTPEEEVSIQLLLHGEPMPDTEVAVIRRSDSSDIRKNLAGFL</sequence>
<dbReference type="OrthoDB" id="2866589at2"/>
<protein>
    <submittedName>
        <fullName evidence="1">Uncharacterized protein</fullName>
    </submittedName>
</protein>
<dbReference type="RefSeq" id="WP_091588097.1">
    <property type="nucleotide sequence ID" value="NZ_FNDU01000024.1"/>
</dbReference>
<dbReference type="Proteomes" id="UP000199017">
    <property type="component" value="Unassembled WGS sequence"/>
</dbReference>
<keyword evidence="2" id="KW-1185">Reference proteome</keyword>